<evidence type="ECO:0000256" key="5">
    <source>
        <dbReference type="ARBA" id="ARBA00022777"/>
    </source>
</evidence>
<dbReference type="SMART" id="SM00220">
    <property type="entry name" value="S_TKc"/>
    <property type="match status" value="1"/>
</dbReference>
<dbReference type="GO" id="GO:0000245">
    <property type="term" value="P:spliceosomal complex assembly"/>
    <property type="evidence" value="ECO:0007669"/>
    <property type="project" value="TreeGrafter"/>
</dbReference>
<evidence type="ECO:0000256" key="8">
    <source>
        <dbReference type="ARBA" id="ARBA00048679"/>
    </source>
</evidence>
<dbReference type="EC" id="2.7.11.1" evidence="1"/>
<protein>
    <recommendedName>
        <fullName evidence="1">non-specific serine/threonine protein kinase</fullName>
        <ecNumber evidence="1">2.7.11.1</ecNumber>
    </recommendedName>
</protein>
<dbReference type="GO" id="GO:0004674">
    <property type="term" value="F:protein serine/threonine kinase activity"/>
    <property type="evidence" value="ECO:0007669"/>
    <property type="project" value="UniProtKB-KW"/>
</dbReference>
<gene>
    <name evidence="10" type="ORF">EW146_g7302</name>
</gene>
<proteinExistence type="predicted"/>
<dbReference type="SUPFAM" id="SSF56112">
    <property type="entry name" value="Protein kinase-like (PK-like)"/>
    <property type="match status" value="1"/>
</dbReference>
<evidence type="ECO:0000256" key="2">
    <source>
        <dbReference type="ARBA" id="ARBA00022527"/>
    </source>
</evidence>
<dbReference type="EMBL" id="SGPL01000409">
    <property type="protein sequence ID" value="THH12857.1"/>
    <property type="molecule type" value="Genomic_DNA"/>
</dbReference>
<accession>A0A4S4LLP8</accession>
<evidence type="ECO:0000256" key="3">
    <source>
        <dbReference type="ARBA" id="ARBA00022679"/>
    </source>
</evidence>
<evidence type="ECO:0000313" key="11">
    <source>
        <dbReference type="Proteomes" id="UP000310158"/>
    </source>
</evidence>
<keyword evidence="5" id="KW-0418">Kinase</keyword>
<dbReference type="Gene3D" id="1.10.510.10">
    <property type="entry name" value="Transferase(Phosphotransferase) domain 1"/>
    <property type="match status" value="1"/>
</dbReference>
<dbReference type="Pfam" id="PF00069">
    <property type="entry name" value="Pkinase"/>
    <property type="match status" value="2"/>
</dbReference>
<keyword evidence="6" id="KW-0067">ATP-binding</keyword>
<keyword evidence="4" id="KW-0547">Nucleotide-binding</keyword>
<comment type="caution">
    <text evidence="10">The sequence shown here is derived from an EMBL/GenBank/DDBJ whole genome shotgun (WGS) entry which is preliminary data.</text>
</comment>
<evidence type="ECO:0000256" key="4">
    <source>
        <dbReference type="ARBA" id="ARBA00022741"/>
    </source>
</evidence>
<keyword evidence="2" id="KW-0723">Serine/threonine-protein kinase</keyword>
<dbReference type="GO" id="GO:0005524">
    <property type="term" value="F:ATP binding"/>
    <property type="evidence" value="ECO:0007669"/>
    <property type="project" value="UniProtKB-KW"/>
</dbReference>
<dbReference type="Proteomes" id="UP000310158">
    <property type="component" value="Unassembled WGS sequence"/>
</dbReference>
<dbReference type="GO" id="GO:0050684">
    <property type="term" value="P:regulation of mRNA processing"/>
    <property type="evidence" value="ECO:0007669"/>
    <property type="project" value="TreeGrafter"/>
</dbReference>
<dbReference type="Gene3D" id="3.30.200.20">
    <property type="entry name" value="Phosphorylase Kinase, domain 1"/>
    <property type="match status" value="1"/>
</dbReference>
<reference evidence="10 11" key="1">
    <citation type="submission" date="2019-02" db="EMBL/GenBank/DDBJ databases">
        <title>Genome sequencing of the rare red list fungi Bondarzewia mesenterica.</title>
        <authorList>
            <person name="Buettner E."/>
            <person name="Kellner H."/>
        </authorList>
    </citation>
    <scope>NUCLEOTIDE SEQUENCE [LARGE SCALE GENOMIC DNA]</scope>
    <source>
        <strain evidence="10 11">DSM 108281</strain>
    </source>
</reference>
<comment type="catalytic activity">
    <reaction evidence="8">
        <text>L-seryl-[protein] + ATP = O-phospho-L-seryl-[protein] + ADP + H(+)</text>
        <dbReference type="Rhea" id="RHEA:17989"/>
        <dbReference type="Rhea" id="RHEA-COMP:9863"/>
        <dbReference type="Rhea" id="RHEA-COMP:11604"/>
        <dbReference type="ChEBI" id="CHEBI:15378"/>
        <dbReference type="ChEBI" id="CHEBI:29999"/>
        <dbReference type="ChEBI" id="CHEBI:30616"/>
        <dbReference type="ChEBI" id="CHEBI:83421"/>
        <dbReference type="ChEBI" id="CHEBI:456216"/>
        <dbReference type="EC" id="2.7.11.1"/>
    </reaction>
</comment>
<dbReference type="PROSITE" id="PS50011">
    <property type="entry name" value="PROTEIN_KINASE_DOM"/>
    <property type="match status" value="1"/>
</dbReference>
<feature type="domain" description="Protein kinase" evidence="9">
    <location>
        <begin position="1"/>
        <end position="362"/>
    </location>
</feature>
<dbReference type="InterPro" id="IPR051334">
    <property type="entry name" value="SRPK"/>
</dbReference>
<evidence type="ECO:0000259" key="9">
    <source>
        <dbReference type="PROSITE" id="PS50011"/>
    </source>
</evidence>
<dbReference type="OrthoDB" id="5979581at2759"/>
<keyword evidence="11" id="KW-1185">Reference proteome</keyword>
<sequence length="364" mass="41086">MIAEFEIPCDGPQEDVRLTFMEEPLGIAASHGYGKATQLNRENKLRELEVLQRLSSPPGSYPKHCVRLDEHFYQPGVDAADGEHLCMAMELMCSSVSSIRHDKADIFIPVSVVKRMLRHLLSGIADIHSRGIAHTDIKPDNIMIDLGSSWTTESIDAWLKDNPAQAFPPTQSLYKMVTGYVSQSFPHPPLDTLNSHTYKLADFGSAQFVSDQMTDDITPLGLRPPEIILGGEWNESVDIWTFGCVAFNLLTGTPLFNPLTIMNQSREDTVLYQMICFCGEFFHEKYLGRCSRSTQYFDYDCRPKPEENKKFFRKTFQECILSAKFPIAPEDVEGAAALMARALRLDPRDRPTAQELLEDPWLAS</sequence>
<keyword evidence="3" id="KW-0808">Transferase</keyword>
<organism evidence="10 11">
    <name type="scientific">Bondarzewia mesenterica</name>
    <dbReference type="NCBI Taxonomy" id="1095465"/>
    <lineage>
        <taxon>Eukaryota</taxon>
        <taxon>Fungi</taxon>
        <taxon>Dikarya</taxon>
        <taxon>Basidiomycota</taxon>
        <taxon>Agaricomycotina</taxon>
        <taxon>Agaricomycetes</taxon>
        <taxon>Russulales</taxon>
        <taxon>Bondarzewiaceae</taxon>
        <taxon>Bondarzewia</taxon>
    </lineage>
</organism>
<dbReference type="InterPro" id="IPR011009">
    <property type="entry name" value="Kinase-like_dom_sf"/>
</dbReference>
<evidence type="ECO:0000256" key="7">
    <source>
        <dbReference type="ARBA" id="ARBA00047899"/>
    </source>
</evidence>
<evidence type="ECO:0000313" key="10">
    <source>
        <dbReference type="EMBL" id="THH12857.1"/>
    </source>
</evidence>
<name>A0A4S4LLP8_9AGAM</name>
<dbReference type="PANTHER" id="PTHR47634:SF9">
    <property type="entry name" value="PROTEIN KINASE DOMAIN-CONTAINING PROTEIN-RELATED"/>
    <property type="match status" value="1"/>
</dbReference>
<dbReference type="InterPro" id="IPR000719">
    <property type="entry name" value="Prot_kinase_dom"/>
</dbReference>
<evidence type="ECO:0000256" key="6">
    <source>
        <dbReference type="ARBA" id="ARBA00022840"/>
    </source>
</evidence>
<dbReference type="PANTHER" id="PTHR47634">
    <property type="entry name" value="PROTEIN KINASE DOMAIN-CONTAINING PROTEIN-RELATED"/>
    <property type="match status" value="1"/>
</dbReference>
<dbReference type="PROSITE" id="PS00108">
    <property type="entry name" value="PROTEIN_KINASE_ST"/>
    <property type="match status" value="1"/>
</dbReference>
<comment type="catalytic activity">
    <reaction evidence="7">
        <text>L-threonyl-[protein] + ATP = O-phospho-L-threonyl-[protein] + ADP + H(+)</text>
        <dbReference type="Rhea" id="RHEA:46608"/>
        <dbReference type="Rhea" id="RHEA-COMP:11060"/>
        <dbReference type="Rhea" id="RHEA-COMP:11605"/>
        <dbReference type="ChEBI" id="CHEBI:15378"/>
        <dbReference type="ChEBI" id="CHEBI:30013"/>
        <dbReference type="ChEBI" id="CHEBI:30616"/>
        <dbReference type="ChEBI" id="CHEBI:61977"/>
        <dbReference type="ChEBI" id="CHEBI:456216"/>
        <dbReference type="EC" id="2.7.11.1"/>
    </reaction>
</comment>
<evidence type="ECO:0000256" key="1">
    <source>
        <dbReference type="ARBA" id="ARBA00012513"/>
    </source>
</evidence>
<dbReference type="InterPro" id="IPR008271">
    <property type="entry name" value="Ser/Thr_kinase_AS"/>
</dbReference>
<dbReference type="AlphaFoldDB" id="A0A4S4LLP8"/>